<dbReference type="AlphaFoldDB" id="A0A7S3N5J9"/>
<gene>
    <name evidence="2" type="ORF">EHAR0213_LOCUS1903</name>
</gene>
<proteinExistence type="predicted"/>
<feature type="coiled-coil region" evidence="1">
    <location>
        <begin position="80"/>
        <end position="182"/>
    </location>
</feature>
<keyword evidence="1" id="KW-0175">Coiled coil</keyword>
<evidence type="ECO:0000256" key="1">
    <source>
        <dbReference type="SAM" id="Coils"/>
    </source>
</evidence>
<accession>A0A7S3N5J9</accession>
<name>A0A7S3N5J9_9SPIT</name>
<dbReference type="EMBL" id="HBII01004118">
    <property type="protein sequence ID" value="CAE0342996.1"/>
    <property type="molecule type" value="Transcribed_RNA"/>
</dbReference>
<organism evidence="2">
    <name type="scientific">Euplotes harpa</name>
    <dbReference type="NCBI Taxonomy" id="151035"/>
    <lineage>
        <taxon>Eukaryota</taxon>
        <taxon>Sar</taxon>
        <taxon>Alveolata</taxon>
        <taxon>Ciliophora</taxon>
        <taxon>Intramacronucleata</taxon>
        <taxon>Spirotrichea</taxon>
        <taxon>Hypotrichia</taxon>
        <taxon>Euplotida</taxon>
        <taxon>Euplotidae</taxon>
        <taxon>Euplotes</taxon>
    </lineage>
</organism>
<reference evidence="2" key="1">
    <citation type="submission" date="2021-01" db="EMBL/GenBank/DDBJ databases">
        <authorList>
            <person name="Corre E."/>
            <person name="Pelletier E."/>
            <person name="Niang G."/>
            <person name="Scheremetjew M."/>
            <person name="Finn R."/>
            <person name="Kale V."/>
            <person name="Holt S."/>
            <person name="Cochrane G."/>
            <person name="Meng A."/>
            <person name="Brown T."/>
            <person name="Cohen L."/>
        </authorList>
    </citation>
    <scope>NUCLEOTIDE SEQUENCE</scope>
    <source>
        <strain evidence="2">FSP1.4</strain>
    </source>
</reference>
<evidence type="ECO:0000313" key="2">
    <source>
        <dbReference type="EMBL" id="CAE0342996.1"/>
    </source>
</evidence>
<dbReference type="Gene3D" id="1.10.287.1490">
    <property type="match status" value="1"/>
</dbReference>
<protein>
    <submittedName>
        <fullName evidence="2">Uncharacterized protein</fullName>
    </submittedName>
</protein>
<sequence length="201" mass="23766">MAFCSLRRVKETGCAEKLCELYKKADAKVAANMELIPEDPNQAEREEQQRKNIELTHQNTMKAVKIGQLLKVVRQQDEENKKLDKDVVQRDEKIEKLQAELARRDEQLKVSQEKLANAEKELKEKSDDSLYQDNVKLRKEIKMLKEKNSEYLSQIKSLNEQIKSLNKELESINKKIEQKEFMHNEEIKQIKKNHEIFKNEN</sequence>